<keyword evidence="5 6" id="KW-0472">Membrane</keyword>
<sequence>MNEPKKLYRTENGAAMLAGVCGGVAEYFNLDPSLVRLVWAALCCLWGTGIVLYLVAALILPKKSQVYPGY</sequence>
<keyword evidence="4 6" id="KW-1133">Transmembrane helix</keyword>
<evidence type="ECO:0000256" key="4">
    <source>
        <dbReference type="ARBA" id="ARBA00022989"/>
    </source>
</evidence>
<gene>
    <name evidence="8" type="ORF">H9701_10600</name>
</gene>
<evidence type="ECO:0000256" key="2">
    <source>
        <dbReference type="ARBA" id="ARBA00022475"/>
    </source>
</evidence>
<feature type="domain" description="Phage shock protein PspC N-terminal" evidence="7">
    <location>
        <begin position="5"/>
        <end position="63"/>
    </location>
</feature>
<organism evidence="8 9">
    <name type="scientific">Candidatus Intestinimonas pullistercoris</name>
    <dbReference type="NCBI Taxonomy" id="2838623"/>
    <lineage>
        <taxon>Bacteria</taxon>
        <taxon>Bacillati</taxon>
        <taxon>Bacillota</taxon>
        <taxon>Clostridia</taxon>
        <taxon>Eubacteriales</taxon>
        <taxon>Intestinimonas</taxon>
    </lineage>
</organism>
<evidence type="ECO:0000256" key="6">
    <source>
        <dbReference type="SAM" id="Phobius"/>
    </source>
</evidence>
<reference evidence="8" key="1">
    <citation type="journal article" date="2021" name="PeerJ">
        <title>Extensive microbial diversity within the chicken gut microbiome revealed by metagenomics and culture.</title>
        <authorList>
            <person name="Gilroy R."/>
            <person name="Ravi A."/>
            <person name="Getino M."/>
            <person name="Pursley I."/>
            <person name="Horton D.L."/>
            <person name="Alikhan N.F."/>
            <person name="Baker D."/>
            <person name="Gharbi K."/>
            <person name="Hall N."/>
            <person name="Watson M."/>
            <person name="Adriaenssens E.M."/>
            <person name="Foster-Nyarko E."/>
            <person name="Jarju S."/>
            <person name="Secka A."/>
            <person name="Antonio M."/>
            <person name="Oren A."/>
            <person name="Chaudhuri R.R."/>
            <person name="La Ragione R."/>
            <person name="Hildebrand F."/>
            <person name="Pallen M.J."/>
        </authorList>
    </citation>
    <scope>NUCLEOTIDE SEQUENCE</scope>
    <source>
        <strain evidence="8">CHK186-1790</strain>
    </source>
</reference>
<protein>
    <submittedName>
        <fullName evidence="8">PspC domain-containing protein</fullName>
    </submittedName>
</protein>
<dbReference type="Pfam" id="PF04024">
    <property type="entry name" value="PspC"/>
    <property type="match status" value="1"/>
</dbReference>
<name>A0A9D2P2B1_9FIRM</name>
<dbReference type="AlphaFoldDB" id="A0A9D2P2B1"/>
<comment type="subcellular location">
    <subcellularLocation>
        <location evidence="1">Cell membrane</location>
        <topology evidence="1">Single-pass membrane protein</topology>
    </subcellularLocation>
</comment>
<dbReference type="PANTHER" id="PTHR33885:SF3">
    <property type="entry name" value="PHAGE SHOCK PROTEIN C"/>
    <property type="match status" value="1"/>
</dbReference>
<evidence type="ECO:0000259" key="7">
    <source>
        <dbReference type="Pfam" id="PF04024"/>
    </source>
</evidence>
<dbReference type="Proteomes" id="UP000823882">
    <property type="component" value="Unassembled WGS sequence"/>
</dbReference>
<comment type="caution">
    <text evidence="8">The sequence shown here is derived from an EMBL/GenBank/DDBJ whole genome shotgun (WGS) entry which is preliminary data.</text>
</comment>
<dbReference type="PANTHER" id="PTHR33885">
    <property type="entry name" value="PHAGE SHOCK PROTEIN C"/>
    <property type="match status" value="1"/>
</dbReference>
<evidence type="ECO:0000256" key="3">
    <source>
        <dbReference type="ARBA" id="ARBA00022692"/>
    </source>
</evidence>
<keyword evidence="3 6" id="KW-0812">Transmembrane</keyword>
<feature type="transmembrane region" description="Helical" evidence="6">
    <location>
        <begin position="36"/>
        <end position="60"/>
    </location>
</feature>
<evidence type="ECO:0000313" key="8">
    <source>
        <dbReference type="EMBL" id="HJC41981.1"/>
    </source>
</evidence>
<accession>A0A9D2P2B1</accession>
<dbReference type="GO" id="GO:0005886">
    <property type="term" value="C:plasma membrane"/>
    <property type="evidence" value="ECO:0007669"/>
    <property type="project" value="UniProtKB-SubCell"/>
</dbReference>
<dbReference type="InterPro" id="IPR007168">
    <property type="entry name" value="Phageshock_PspC_N"/>
</dbReference>
<keyword evidence="2" id="KW-1003">Cell membrane</keyword>
<dbReference type="InterPro" id="IPR052027">
    <property type="entry name" value="PspC"/>
</dbReference>
<proteinExistence type="predicted"/>
<evidence type="ECO:0000313" key="9">
    <source>
        <dbReference type="Proteomes" id="UP000823882"/>
    </source>
</evidence>
<dbReference type="EMBL" id="DWWJ01000199">
    <property type="protein sequence ID" value="HJC41981.1"/>
    <property type="molecule type" value="Genomic_DNA"/>
</dbReference>
<evidence type="ECO:0000256" key="1">
    <source>
        <dbReference type="ARBA" id="ARBA00004162"/>
    </source>
</evidence>
<reference evidence="8" key="2">
    <citation type="submission" date="2021-04" db="EMBL/GenBank/DDBJ databases">
        <authorList>
            <person name="Gilroy R."/>
        </authorList>
    </citation>
    <scope>NUCLEOTIDE SEQUENCE</scope>
    <source>
        <strain evidence="8">CHK186-1790</strain>
    </source>
</reference>
<evidence type="ECO:0000256" key="5">
    <source>
        <dbReference type="ARBA" id="ARBA00023136"/>
    </source>
</evidence>